<comment type="caution">
    <text evidence="1">The sequence shown here is derived from an EMBL/GenBank/DDBJ whole genome shotgun (WGS) entry which is preliminary data.</text>
</comment>
<protein>
    <submittedName>
        <fullName evidence="1">Uncharacterized protein</fullName>
    </submittedName>
</protein>
<name>A0A7W4UMQ7_9MICO</name>
<organism evidence="1 2">
    <name type="scientific">Pseudoclavibacter helvolus</name>
    <dbReference type="NCBI Taxonomy" id="255205"/>
    <lineage>
        <taxon>Bacteria</taxon>
        <taxon>Bacillati</taxon>
        <taxon>Actinomycetota</taxon>
        <taxon>Actinomycetes</taxon>
        <taxon>Micrococcales</taxon>
        <taxon>Microbacteriaceae</taxon>
        <taxon>Pseudoclavibacter</taxon>
    </lineage>
</organism>
<gene>
    <name evidence="1" type="ORF">FHX72_001110</name>
</gene>
<keyword evidence="2" id="KW-1185">Reference proteome</keyword>
<dbReference type="EMBL" id="JACHWJ010000001">
    <property type="protein sequence ID" value="MBB2956998.1"/>
    <property type="molecule type" value="Genomic_DNA"/>
</dbReference>
<dbReference type="RefSeq" id="WP_183623494.1">
    <property type="nucleotide sequence ID" value="NZ_JACHWJ010000001.1"/>
</dbReference>
<dbReference type="AlphaFoldDB" id="A0A7W4UMQ7"/>
<sequence length="68" mass="7254">MSIAEVIEAGVKTVLGAGTPPPQIVLVDPAQIVHVRHMIRNKFTDAEIAKWTGVPPVAVAVIREEEAS</sequence>
<evidence type="ECO:0000313" key="1">
    <source>
        <dbReference type="EMBL" id="MBB2956998.1"/>
    </source>
</evidence>
<reference evidence="1 2" key="1">
    <citation type="submission" date="2020-08" db="EMBL/GenBank/DDBJ databases">
        <title>Sequencing the genomes of 1000 actinobacteria strains.</title>
        <authorList>
            <person name="Klenk H.-P."/>
        </authorList>
    </citation>
    <scope>NUCLEOTIDE SEQUENCE [LARGE SCALE GENOMIC DNA]</scope>
    <source>
        <strain evidence="1 2">DSM 20419</strain>
    </source>
</reference>
<dbReference type="Proteomes" id="UP000545286">
    <property type="component" value="Unassembled WGS sequence"/>
</dbReference>
<proteinExistence type="predicted"/>
<evidence type="ECO:0000313" key="2">
    <source>
        <dbReference type="Proteomes" id="UP000545286"/>
    </source>
</evidence>
<accession>A0A7W4UMQ7</accession>